<keyword evidence="1" id="KW-0812">Transmembrane</keyword>
<protein>
    <recommendedName>
        <fullName evidence="4">PH domain-containing protein</fullName>
    </recommendedName>
</protein>
<dbReference type="Proteomes" id="UP001500642">
    <property type="component" value="Unassembled WGS sequence"/>
</dbReference>
<evidence type="ECO:0008006" key="4">
    <source>
        <dbReference type="Google" id="ProtNLM"/>
    </source>
</evidence>
<keyword evidence="3" id="KW-1185">Reference proteome</keyword>
<sequence length="191" mass="20523">MASLTDTWRARFDRSGRVVITTGKVGLGCMFGIALGFTAGGLLMILESPMWSWSWMIGILSVGFFGVLGLPLFASQFVNPDRLIVTTGGVELKRGWPNSKRNLGRLAWSGITGIDTAEVPSGSGRTTQMTVIRLTPAAAEHIAKSDSEILASLRATEEKLIGGPGLSLPSTLRGGAEPLTAFLTEVWRRFR</sequence>
<dbReference type="EMBL" id="BAABGL010000012">
    <property type="protein sequence ID" value="GAA4391083.1"/>
    <property type="molecule type" value="Genomic_DNA"/>
</dbReference>
<keyword evidence="1" id="KW-0472">Membrane</keyword>
<feature type="transmembrane region" description="Helical" evidence="1">
    <location>
        <begin position="25"/>
        <end position="46"/>
    </location>
</feature>
<gene>
    <name evidence="2" type="ORF">GCM10023167_18120</name>
</gene>
<name>A0ABP8JIH5_9MICO</name>
<reference evidence="3" key="1">
    <citation type="journal article" date="2019" name="Int. J. Syst. Evol. Microbiol.">
        <title>The Global Catalogue of Microorganisms (GCM) 10K type strain sequencing project: providing services to taxonomists for standard genome sequencing and annotation.</title>
        <authorList>
            <consortium name="The Broad Institute Genomics Platform"/>
            <consortium name="The Broad Institute Genome Sequencing Center for Infectious Disease"/>
            <person name="Wu L."/>
            <person name="Ma J."/>
        </authorList>
    </citation>
    <scope>NUCLEOTIDE SEQUENCE [LARGE SCALE GENOMIC DNA]</scope>
    <source>
        <strain evidence="3">JCM 17808</strain>
    </source>
</reference>
<accession>A0ABP8JIH5</accession>
<proteinExistence type="predicted"/>
<organism evidence="2 3">
    <name type="scientific">Brevibacterium pityocampae</name>
    <dbReference type="NCBI Taxonomy" id="506594"/>
    <lineage>
        <taxon>Bacteria</taxon>
        <taxon>Bacillati</taxon>
        <taxon>Actinomycetota</taxon>
        <taxon>Actinomycetes</taxon>
        <taxon>Micrococcales</taxon>
        <taxon>Brevibacteriaceae</taxon>
        <taxon>Brevibacterium</taxon>
    </lineage>
</organism>
<evidence type="ECO:0000313" key="3">
    <source>
        <dbReference type="Proteomes" id="UP001500642"/>
    </source>
</evidence>
<evidence type="ECO:0000313" key="2">
    <source>
        <dbReference type="EMBL" id="GAA4391083.1"/>
    </source>
</evidence>
<dbReference type="RefSeq" id="WP_295690343.1">
    <property type="nucleotide sequence ID" value="NZ_BAABGL010000012.1"/>
</dbReference>
<evidence type="ECO:0000256" key="1">
    <source>
        <dbReference type="SAM" id="Phobius"/>
    </source>
</evidence>
<comment type="caution">
    <text evidence="2">The sequence shown here is derived from an EMBL/GenBank/DDBJ whole genome shotgun (WGS) entry which is preliminary data.</text>
</comment>
<feature type="transmembrane region" description="Helical" evidence="1">
    <location>
        <begin position="52"/>
        <end position="74"/>
    </location>
</feature>
<keyword evidence="1" id="KW-1133">Transmembrane helix</keyword>